<feature type="transmembrane region" description="Helical" evidence="1">
    <location>
        <begin position="43"/>
        <end position="64"/>
    </location>
</feature>
<protein>
    <submittedName>
        <fullName evidence="2">Uncharacterized protein</fullName>
    </submittedName>
</protein>
<feature type="transmembrane region" description="Helical" evidence="1">
    <location>
        <begin position="115"/>
        <end position="132"/>
    </location>
</feature>
<organism evidence="2 3">
    <name type="scientific">Pleurotus ostreatus</name>
    <name type="common">Oyster mushroom</name>
    <name type="synonym">White-rot fungus</name>
    <dbReference type="NCBI Taxonomy" id="5322"/>
    <lineage>
        <taxon>Eukaryota</taxon>
        <taxon>Fungi</taxon>
        <taxon>Dikarya</taxon>
        <taxon>Basidiomycota</taxon>
        <taxon>Agaricomycotina</taxon>
        <taxon>Agaricomycetes</taxon>
        <taxon>Agaricomycetidae</taxon>
        <taxon>Agaricales</taxon>
        <taxon>Pleurotineae</taxon>
        <taxon>Pleurotaceae</taxon>
        <taxon>Pleurotus</taxon>
    </lineage>
</organism>
<dbReference type="RefSeq" id="XP_036632618.1">
    <property type="nucleotide sequence ID" value="XM_036774116.1"/>
</dbReference>
<comment type="caution">
    <text evidence="2">The sequence shown here is derived from an EMBL/GenBank/DDBJ whole genome shotgun (WGS) entry which is preliminary data.</text>
</comment>
<sequence length="295" mass="33796">MSDPTLGALQISTGISGFLLGCLVLQTYMYFTNYPRDSVWIKSLVVLIFALEFALHVSLTELSYNISIINAGNIFVLFHLPTWPISPFISIFAMPITEIFYLWRIYRLLNKMWPSLVGTAISLFRTSCWIYYFSRAVRIGLPALAVDTERRWLVILLLSLAFFLNVSIVLVMTIYLARHRHTTAAKCDEEISRSTDHVDYLDWYDCNGPPRHVLGFVLDNEKHFGLDVSYTNFHEGLRKLSHIDAEHQTAAHRCPPPSPHFQEGGRGRRIHGESAFSHPSIGAYVRAYTRIDSYF</sequence>
<feature type="transmembrane region" description="Helical" evidence="1">
    <location>
        <begin position="152"/>
        <end position="176"/>
    </location>
</feature>
<gene>
    <name evidence="2" type="ORF">PC9H_004533</name>
</gene>
<dbReference type="OrthoDB" id="2535105at2759"/>
<evidence type="ECO:0000256" key="1">
    <source>
        <dbReference type="SAM" id="Phobius"/>
    </source>
</evidence>
<reference evidence="2" key="1">
    <citation type="submission" date="2019-07" db="EMBL/GenBank/DDBJ databases">
        <authorList>
            <person name="Palmer J.M."/>
        </authorList>
    </citation>
    <scope>NUCLEOTIDE SEQUENCE</scope>
    <source>
        <strain evidence="2">PC9</strain>
    </source>
</reference>
<accession>A0A8H7DS29</accession>
<feature type="transmembrane region" description="Helical" evidence="1">
    <location>
        <begin position="6"/>
        <end position="31"/>
    </location>
</feature>
<evidence type="ECO:0000313" key="2">
    <source>
        <dbReference type="EMBL" id="KAF7432591.1"/>
    </source>
</evidence>
<dbReference type="GeneID" id="59374351"/>
<feature type="transmembrane region" description="Helical" evidence="1">
    <location>
        <begin position="84"/>
        <end position="103"/>
    </location>
</feature>
<dbReference type="AlphaFoldDB" id="A0A8H7DS29"/>
<name>A0A8H7DS29_PLEOS</name>
<dbReference type="EMBL" id="JACETU010000003">
    <property type="protein sequence ID" value="KAF7432591.1"/>
    <property type="molecule type" value="Genomic_DNA"/>
</dbReference>
<keyword evidence="1" id="KW-1133">Transmembrane helix</keyword>
<evidence type="ECO:0000313" key="3">
    <source>
        <dbReference type="Proteomes" id="UP000623687"/>
    </source>
</evidence>
<keyword evidence="1" id="KW-0812">Transmembrane</keyword>
<keyword evidence="1" id="KW-0472">Membrane</keyword>
<dbReference type="VEuPathDB" id="FungiDB:PC9H_004533"/>
<dbReference type="Proteomes" id="UP000623687">
    <property type="component" value="Unassembled WGS sequence"/>
</dbReference>
<proteinExistence type="predicted"/>
<keyword evidence="3" id="KW-1185">Reference proteome</keyword>